<dbReference type="Gene3D" id="1.10.340.70">
    <property type="match status" value="1"/>
</dbReference>
<evidence type="ECO:0000313" key="3">
    <source>
        <dbReference type="Proteomes" id="UP001283361"/>
    </source>
</evidence>
<comment type="caution">
    <text evidence="2">The sequence shown here is derived from an EMBL/GenBank/DDBJ whole genome shotgun (WGS) entry which is preliminary data.</text>
</comment>
<dbReference type="GO" id="GO:0003676">
    <property type="term" value="F:nucleic acid binding"/>
    <property type="evidence" value="ECO:0007669"/>
    <property type="project" value="InterPro"/>
</dbReference>
<sequence>MCNVRCGTEYTLPTAPCILMHHCFTGNVVGNGPTIHESRNAKRKNRTDQLVVSFCPPELVLKGCHDIPIARHMAIDATKKRICSRFSWPGIMQDTTRFVKSCITFQKQCNKLPRLPAQQGYIVDRPFDKVAIDLMGPLTVTGNKCRHILTLVDTATRYHKTVIVTMRFSDHSSDEKHNTIRLYIDFRRLNRITVIGAEPIPTFEELASKLNGDR</sequence>
<gene>
    <name evidence="2" type="ORF">RRG08_000530</name>
</gene>
<evidence type="ECO:0000259" key="1">
    <source>
        <dbReference type="Pfam" id="PF17921"/>
    </source>
</evidence>
<evidence type="ECO:0000313" key="2">
    <source>
        <dbReference type="EMBL" id="KAK3794400.1"/>
    </source>
</evidence>
<dbReference type="Proteomes" id="UP001283361">
    <property type="component" value="Unassembled WGS sequence"/>
</dbReference>
<dbReference type="InterPro" id="IPR041588">
    <property type="entry name" value="Integrase_H2C2"/>
</dbReference>
<dbReference type="InterPro" id="IPR036397">
    <property type="entry name" value="RNaseH_sf"/>
</dbReference>
<dbReference type="AlphaFoldDB" id="A0AAE1E5L9"/>
<proteinExistence type="predicted"/>
<name>A0AAE1E5L9_9GAST</name>
<protein>
    <recommendedName>
        <fullName evidence="1">Integrase zinc-binding domain-containing protein</fullName>
    </recommendedName>
</protein>
<dbReference type="PANTHER" id="PTHR47266">
    <property type="entry name" value="ENDONUCLEASE-RELATED"/>
    <property type="match status" value="1"/>
</dbReference>
<feature type="domain" description="Integrase zinc-binding" evidence="1">
    <location>
        <begin position="59"/>
        <end position="108"/>
    </location>
</feature>
<reference evidence="2" key="1">
    <citation type="journal article" date="2023" name="G3 (Bethesda)">
        <title>A reference genome for the long-term kleptoplast-retaining sea slug Elysia crispata morphotype clarki.</title>
        <authorList>
            <person name="Eastman K.E."/>
            <person name="Pendleton A.L."/>
            <person name="Shaikh M.A."/>
            <person name="Suttiyut T."/>
            <person name="Ogas R."/>
            <person name="Tomko P."/>
            <person name="Gavelis G."/>
            <person name="Widhalm J.R."/>
            <person name="Wisecaver J.H."/>
        </authorList>
    </citation>
    <scope>NUCLEOTIDE SEQUENCE</scope>
    <source>
        <strain evidence="2">ECLA1</strain>
    </source>
</reference>
<accession>A0AAE1E5L9</accession>
<organism evidence="2 3">
    <name type="scientific">Elysia crispata</name>
    <name type="common">lettuce slug</name>
    <dbReference type="NCBI Taxonomy" id="231223"/>
    <lineage>
        <taxon>Eukaryota</taxon>
        <taxon>Metazoa</taxon>
        <taxon>Spiralia</taxon>
        <taxon>Lophotrochozoa</taxon>
        <taxon>Mollusca</taxon>
        <taxon>Gastropoda</taxon>
        <taxon>Heterobranchia</taxon>
        <taxon>Euthyneura</taxon>
        <taxon>Panpulmonata</taxon>
        <taxon>Sacoglossa</taxon>
        <taxon>Placobranchoidea</taxon>
        <taxon>Plakobranchidae</taxon>
        <taxon>Elysia</taxon>
    </lineage>
</organism>
<dbReference type="InterPro" id="IPR052160">
    <property type="entry name" value="Gypsy_RT_Integrase-like"/>
</dbReference>
<dbReference type="Pfam" id="PF17921">
    <property type="entry name" value="Integrase_H2C2"/>
    <property type="match status" value="1"/>
</dbReference>
<dbReference type="EMBL" id="JAWDGP010001124">
    <property type="protein sequence ID" value="KAK3794400.1"/>
    <property type="molecule type" value="Genomic_DNA"/>
</dbReference>
<dbReference type="Gene3D" id="3.30.420.10">
    <property type="entry name" value="Ribonuclease H-like superfamily/Ribonuclease H"/>
    <property type="match status" value="1"/>
</dbReference>
<keyword evidence="3" id="KW-1185">Reference proteome</keyword>